<feature type="domain" description="VWFA" evidence="2">
    <location>
        <begin position="284"/>
        <end position="467"/>
    </location>
</feature>
<dbReference type="Gene3D" id="3.40.50.410">
    <property type="entry name" value="von Willebrand factor, type A domain"/>
    <property type="match status" value="1"/>
</dbReference>
<comment type="caution">
    <text evidence="4">The sequence shown here is derived from an EMBL/GenBank/DDBJ whole genome shotgun (WGS) entry which is preliminary data.</text>
</comment>
<dbReference type="InterPro" id="IPR002035">
    <property type="entry name" value="VWF_A"/>
</dbReference>
<reference evidence="4 5" key="2">
    <citation type="submission" date="2021-10" db="EMBL/GenBank/DDBJ databases">
        <authorList>
            <person name="Piombo E."/>
        </authorList>
    </citation>
    <scope>NUCLEOTIDE SEQUENCE [LARGE SCALE GENOMIC DNA]</scope>
</reference>
<keyword evidence="5" id="KW-1185">Reference proteome</keyword>
<proteinExistence type="predicted"/>
<evidence type="ECO:0008006" key="6">
    <source>
        <dbReference type="Google" id="ProtNLM"/>
    </source>
</evidence>
<dbReference type="PANTHER" id="PTHR45737">
    <property type="entry name" value="VON WILLEBRAND FACTOR A DOMAIN-CONTAINING PROTEIN 5A"/>
    <property type="match status" value="1"/>
</dbReference>
<dbReference type="InterPro" id="IPR036465">
    <property type="entry name" value="vWFA_dom_sf"/>
</dbReference>
<dbReference type="Pfam" id="PF13768">
    <property type="entry name" value="VWA_3"/>
    <property type="match status" value="1"/>
</dbReference>
<dbReference type="Proteomes" id="UP000775872">
    <property type="component" value="Unassembled WGS sequence"/>
</dbReference>
<organism evidence="4 5">
    <name type="scientific">Clonostachys solani</name>
    <dbReference type="NCBI Taxonomy" id="160281"/>
    <lineage>
        <taxon>Eukaryota</taxon>
        <taxon>Fungi</taxon>
        <taxon>Dikarya</taxon>
        <taxon>Ascomycota</taxon>
        <taxon>Pezizomycotina</taxon>
        <taxon>Sordariomycetes</taxon>
        <taxon>Hypocreomycetidae</taxon>
        <taxon>Hypocreales</taxon>
        <taxon>Bionectriaceae</taxon>
        <taxon>Clonostachys</taxon>
    </lineage>
</organism>
<feature type="compositionally biased region" description="Acidic residues" evidence="1">
    <location>
        <begin position="740"/>
        <end position="750"/>
    </location>
</feature>
<dbReference type="AlphaFoldDB" id="A0A9P0ETE4"/>
<evidence type="ECO:0000313" key="4">
    <source>
        <dbReference type="EMBL" id="CAH0058838.1"/>
    </source>
</evidence>
<dbReference type="Pfam" id="PF08487">
    <property type="entry name" value="VIT"/>
    <property type="match status" value="1"/>
</dbReference>
<dbReference type="PROSITE" id="PS51468">
    <property type="entry name" value="VIT"/>
    <property type="match status" value="1"/>
</dbReference>
<evidence type="ECO:0000259" key="2">
    <source>
        <dbReference type="PROSITE" id="PS50234"/>
    </source>
</evidence>
<feature type="region of interest" description="Disordered" evidence="1">
    <location>
        <begin position="740"/>
        <end position="759"/>
    </location>
</feature>
<dbReference type="SMART" id="SM00327">
    <property type="entry name" value="VWA"/>
    <property type="match status" value="1"/>
</dbReference>
<evidence type="ECO:0000259" key="3">
    <source>
        <dbReference type="PROSITE" id="PS51468"/>
    </source>
</evidence>
<reference evidence="5" key="1">
    <citation type="submission" date="2019-06" db="EMBL/GenBank/DDBJ databases">
        <authorList>
            <person name="Broberg M."/>
        </authorList>
    </citation>
    <scope>NUCLEOTIDE SEQUENCE [LARGE SCALE GENOMIC DNA]</scope>
</reference>
<dbReference type="EMBL" id="CABFOC020000091">
    <property type="protein sequence ID" value="CAH0058838.1"/>
    <property type="molecule type" value="Genomic_DNA"/>
</dbReference>
<feature type="domain" description="VIT" evidence="3">
    <location>
        <begin position="8"/>
        <end position="140"/>
    </location>
</feature>
<dbReference type="SMART" id="SM00609">
    <property type="entry name" value="VIT"/>
    <property type="match status" value="1"/>
</dbReference>
<accession>A0A9P0ETE4</accession>
<dbReference type="SUPFAM" id="SSF53300">
    <property type="entry name" value="vWA-like"/>
    <property type="match status" value="1"/>
</dbReference>
<protein>
    <recommendedName>
        <fullName evidence="6">von Willebrand factor A domain-containing protein 5A</fullName>
    </recommendedName>
</protein>
<name>A0A9P0ETE4_9HYPO</name>
<dbReference type="InterPro" id="IPR013694">
    <property type="entry name" value="VIT"/>
</dbReference>
<gene>
    <name evidence="4" type="ORF">CSOL1703_00007865</name>
</gene>
<evidence type="ECO:0000313" key="5">
    <source>
        <dbReference type="Proteomes" id="UP000775872"/>
    </source>
</evidence>
<evidence type="ECO:0000256" key="1">
    <source>
        <dbReference type="SAM" id="MobiDB-lite"/>
    </source>
</evidence>
<dbReference type="PANTHER" id="PTHR45737:SF6">
    <property type="entry name" value="VON WILLEBRAND FACTOR A DOMAIN-CONTAINING PROTEIN 5A"/>
    <property type="match status" value="1"/>
</dbReference>
<dbReference type="PROSITE" id="PS50234">
    <property type="entry name" value="VWFA"/>
    <property type="match status" value="1"/>
</dbReference>
<dbReference type="OrthoDB" id="1729737at2759"/>
<sequence>MADEQAPQCGCYVTTSDNIAFIPLTKVEAHTIIQVTASQTRLSQYFINPDPGKPLDELNYVFPLYDGVSVVSFTCTIGDRVIHGVVKERHEAQATYNKAVESGKLAGLLQKSSAASDVFSTTVGNVPAGAEVKVEITYLAELKHDAEVDGIRFILPTHIAPRYGPGFSLKESNVATQGSISITVDADMPDGCSITSIQSPSHPISIQIGRCSTSVETAEPSLQRASASLALGFASLEKDFILHIVAPKIKEPSAVLETHPTLPNQQAIMATLVPQFSIHPETPEMVFLCDRSGSMYYGQDQKIPNLQNALNIFLRSLPVGVKFNICCFGTRYDFLWPESRAYEEASLEAAFRHVSTFGETNYGGTEMCEPLKEVFRRRQKDMNLEVFLLTDGDISNQGSLFKLINESMAEAKGSIRLFTLGIGDDASHALIEGAARAGNGFAQTVGSEEKMNRKVIRMLKGALTPHIYDYSLEVKYERTASDVDDDDFVVVEKTLDSLAIETTVIELKDESELVQKTIPIYDDDMGFGDQPKEEQQDPILELSMPKYLQTPCPVPALFPFTRTTVYVLISDQPASLVAKSVILRGTASVNSNGTAERVSLEQEIPITALPGKGTTIHQLAAQKEITELEEGRGWLSLAKDTETGRLIKEKFPAAQIQDMRKREAVRLCLRYQVAGIYCSMVAVDESHEAEDNTQHAMIHGGWEMDDDDESDEDMGFGLFDGYSPPPPLPRADMHAEFFADETDEEEDEEGSTGHGGVSKASGIRDALQTIASLQKFTGSWEWDKAALLERLLGVTKDDILMKAQGAGLDKEKDMVLATLCALVFLETNLANEKDAWELMAEKAAGWVTEQVGGTDEYERWERVVRALL</sequence>